<gene>
    <name evidence="2" type="ORF">FIV42_12120</name>
</gene>
<dbReference type="AlphaFoldDB" id="A0A4Y6PTA1"/>
<keyword evidence="1" id="KW-1133">Transmembrane helix</keyword>
<proteinExistence type="predicted"/>
<reference evidence="2 3" key="1">
    <citation type="submission" date="2019-06" db="EMBL/GenBank/DDBJ databases">
        <title>Persicimonas caeni gen. nov., sp. nov., a predatory bacterium isolated from solar saltern.</title>
        <authorList>
            <person name="Wang S."/>
        </authorList>
    </citation>
    <scope>NUCLEOTIDE SEQUENCE [LARGE SCALE GENOMIC DNA]</scope>
    <source>
        <strain evidence="2 3">YN101</strain>
    </source>
</reference>
<evidence type="ECO:0000313" key="3">
    <source>
        <dbReference type="Proteomes" id="UP000315995"/>
    </source>
</evidence>
<protein>
    <submittedName>
        <fullName evidence="2">DUF4112 domain-containing protein</fullName>
    </submittedName>
</protein>
<dbReference type="RefSeq" id="WP_141197943.1">
    <property type="nucleotide sequence ID" value="NZ_CP041186.1"/>
</dbReference>
<dbReference type="OrthoDB" id="513552at2"/>
<dbReference type="InterPro" id="IPR025187">
    <property type="entry name" value="DUF4112"/>
</dbReference>
<accession>A0A5B8Y4V5</accession>
<dbReference type="EMBL" id="CP041186">
    <property type="protein sequence ID" value="QDG51463.1"/>
    <property type="molecule type" value="Genomic_DNA"/>
</dbReference>
<name>A0A4Y6PTA1_PERCE</name>
<feature type="transmembrane region" description="Helical" evidence="1">
    <location>
        <begin position="62"/>
        <end position="80"/>
    </location>
</feature>
<feature type="transmembrane region" description="Helical" evidence="1">
    <location>
        <begin position="157"/>
        <end position="182"/>
    </location>
</feature>
<sequence length="184" mass="20489">MTTTETTELVDVTSDERAQLERSLGRLDRLARLMDDQFELPVVRWRVGLDPIIGLIPGGGDWATWVVGVYIFWSSLRLGVPRRILTRQVINLTIDLVTGYVPALGDLFDAAFKANRRNVDLVLEFYGVNNGGDAPRLPSDLPARVTEEKQKSGVLRYLGGFVVVLVLLAIAALPFALLWWIIKG</sequence>
<dbReference type="PANTHER" id="PTHR35519:SF2">
    <property type="entry name" value="PH DOMAIN PROTEIN"/>
    <property type="match status" value="1"/>
</dbReference>
<keyword evidence="1" id="KW-0472">Membrane</keyword>
<dbReference type="Proteomes" id="UP000315995">
    <property type="component" value="Chromosome"/>
</dbReference>
<dbReference type="PANTHER" id="PTHR35519">
    <property type="entry name" value="MEMBRANE PROTEINS"/>
    <property type="match status" value="1"/>
</dbReference>
<dbReference type="Pfam" id="PF13430">
    <property type="entry name" value="DUF4112"/>
    <property type="match status" value="1"/>
</dbReference>
<evidence type="ECO:0000313" key="2">
    <source>
        <dbReference type="EMBL" id="QDG51463.1"/>
    </source>
</evidence>
<keyword evidence="3" id="KW-1185">Reference proteome</keyword>
<evidence type="ECO:0000256" key="1">
    <source>
        <dbReference type="SAM" id="Phobius"/>
    </source>
</evidence>
<keyword evidence="1" id="KW-0812">Transmembrane</keyword>
<organism evidence="2 3">
    <name type="scientific">Persicimonas caeni</name>
    <dbReference type="NCBI Taxonomy" id="2292766"/>
    <lineage>
        <taxon>Bacteria</taxon>
        <taxon>Deltaproteobacteria</taxon>
        <taxon>Bradymonadales</taxon>
        <taxon>Bradymonadaceae</taxon>
        <taxon>Persicimonas</taxon>
    </lineage>
</organism>
<accession>A0A4Y6PTA1</accession>